<keyword evidence="1" id="KW-1133">Transmembrane helix</keyword>
<name>W3WWN8_PESFW</name>
<proteinExistence type="predicted"/>
<dbReference type="OrthoDB" id="5342184at2759"/>
<evidence type="ECO:0000256" key="1">
    <source>
        <dbReference type="SAM" id="Phobius"/>
    </source>
</evidence>
<keyword evidence="1" id="KW-0472">Membrane</keyword>
<dbReference type="eggNOG" id="ENOG502S3WN">
    <property type="taxonomic scope" value="Eukaryota"/>
</dbReference>
<evidence type="ECO:0008006" key="4">
    <source>
        <dbReference type="Google" id="ProtNLM"/>
    </source>
</evidence>
<feature type="transmembrane region" description="Helical" evidence="1">
    <location>
        <begin position="16"/>
        <end position="40"/>
    </location>
</feature>
<dbReference type="Proteomes" id="UP000030651">
    <property type="component" value="Unassembled WGS sequence"/>
</dbReference>
<organism evidence="2 3">
    <name type="scientific">Pestalotiopsis fici (strain W106-1 / CGMCC3.15140)</name>
    <dbReference type="NCBI Taxonomy" id="1229662"/>
    <lineage>
        <taxon>Eukaryota</taxon>
        <taxon>Fungi</taxon>
        <taxon>Dikarya</taxon>
        <taxon>Ascomycota</taxon>
        <taxon>Pezizomycotina</taxon>
        <taxon>Sordariomycetes</taxon>
        <taxon>Xylariomycetidae</taxon>
        <taxon>Amphisphaeriales</taxon>
        <taxon>Sporocadaceae</taxon>
        <taxon>Pestalotiopsis</taxon>
    </lineage>
</organism>
<dbReference type="PANTHER" id="PTHR35040">
    <property type="match status" value="1"/>
</dbReference>
<dbReference type="InterPro" id="IPR021986">
    <property type="entry name" value="Spherulin4"/>
</dbReference>
<dbReference type="EMBL" id="KI912116">
    <property type="protein sequence ID" value="ETS77281.1"/>
    <property type="molecule type" value="Genomic_DNA"/>
</dbReference>
<accession>W3WWN8</accession>
<keyword evidence="1" id="KW-0812">Transmembrane</keyword>
<dbReference type="GeneID" id="19276168"/>
<sequence length="295" mass="33047">MNLQDKLPKAWRRKRWFWGLLGAILLVVIIVIVVPIAVIFSRKNHKTTYGAMLIVPLYIYPTDASTWQPLYNAVESRSSLNFTVVVNPASGPGTDLVPDEQYYSAIQKLNSYSNVQTVGYVRTGYATRDIDTVIEEVKTYAGWSSNSTSIAMNGIFFDESPHEYSEDAVEYMKNISSEVKGADGLFGDKTVIRNPGTVPDSRYADDNVDIIVVFEDNYDAWQSRSADVEAAPDDRSEKSIMINSVPEMSDDDMKTFVNDVASLGEHLFITSNDANFYESWASDWSNFVDATQSTN</sequence>
<reference evidence="3" key="1">
    <citation type="journal article" date="2015" name="BMC Genomics">
        <title>Genomic and transcriptomic analysis of the endophytic fungus Pestalotiopsis fici reveals its lifestyle and high potential for synthesis of natural products.</title>
        <authorList>
            <person name="Wang X."/>
            <person name="Zhang X."/>
            <person name="Liu L."/>
            <person name="Xiang M."/>
            <person name="Wang W."/>
            <person name="Sun X."/>
            <person name="Che Y."/>
            <person name="Guo L."/>
            <person name="Liu G."/>
            <person name="Guo L."/>
            <person name="Wang C."/>
            <person name="Yin W.B."/>
            <person name="Stadler M."/>
            <person name="Zhang X."/>
            <person name="Liu X."/>
        </authorList>
    </citation>
    <scope>NUCLEOTIDE SEQUENCE [LARGE SCALE GENOMIC DNA]</scope>
    <source>
        <strain evidence="3">W106-1 / CGMCC3.15140</strain>
    </source>
</reference>
<dbReference type="AlphaFoldDB" id="W3WWN8"/>
<dbReference type="HOGENOM" id="CLU_060605_0_0_1"/>
<dbReference type="RefSeq" id="XP_007837927.1">
    <property type="nucleotide sequence ID" value="XM_007839736.1"/>
</dbReference>
<evidence type="ECO:0000313" key="3">
    <source>
        <dbReference type="Proteomes" id="UP000030651"/>
    </source>
</evidence>
<evidence type="ECO:0000313" key="2">
    <source>
        <dbReference type="EMBL" id="ETS77281.1"/>
    </source>
</evidence>
<dbReference type="InParanoid" id="W3WWN8"/>
<dbReference type="OMA" id="AMHGIFF"/>
<keyword evidence="3" id="KW-1185">Reference proteome</keyword>
<gene>
    <name evidence="2" type="ORF">PFICI_11155</name>
</gene>
<protein>
    <recommendedName>
        <fullName evidence="4">Spherulin 4-like cell surface protein</fullName>
    </recommendedName>
</protein>
<dbReference type="Pfam" id="PF12138">
    <property type="entry name" value="Spherulin4"/>
    <property type="match status" value="1"/>
</dbReference>
<dbReference type="KEGG" id="pfy:PFICI_11155"/>
<dbReference type="PANTHER" id="PTHR35040:SF9">
    <property type="entry name" value="4-LIKE CELL SURFACE PROTEIN, PUTATIVE (AFU_ORTHOLOGUE AFUA_4G14080)-RELATED"/>
    <property type="match status" value="1"/>
</dbReference>